<keyword evidence="4 7" id="KW-0456">Lyase</keyword>
<dbReference type="InterPro" id="IPR004232">
    <property type="entry name" value="CN_Hdrtase_a/SCN_Hdrlase_g"/>
</dbReference>
<evidence type="ECO:0000256" key="5">
    <source>
        <dbReference type="ARBA" id="ARBA00044877"/>
    </source>
</evidence>
<dbReference type="GO" id="GO:0018822">
    <property type="term" value="F:nitrile hydratase activity"/>
    <property type="evidence" value="ECO:0007669"/>
    <property type="project" value="UniProtKB-EC"/>
</dbReference>
<evidence type="ECO:0000313" key="7">
    <source>
        <dbReference type="EMBL" id="NMH96577.1"/>
    </source>
</evidence>
<keyword evidence="3" id="KW-0479">Metal-binding</keyword>
<dbReference type="EC" id="4.2.1.84" evidence="2"/>
<evidence type="ECO:0000259" key="6">
    <source>
        <dbReference type="Pfam" id="PF02979"/>
    </source>
</evidence>
<dbReference type="Proteomes" id="UP000820669">
    <property type="component" value="Unassembled WGS sequence"/>
</dbReference>
<evidence type="ECO:0000256" key="3">
    <source>
        <dbReference type="ARBA" id="ARBA00022723"/>
    </source>
</evidence>
<comment type="catalytic activity">
    <reaction evidence="5">
        <text>an aliphatic primary amide = an aliphatic nitrile + H2O</text>
        <dbReference type="Rhea" id="RHEA:12673"/>
        <dbReference type="ChEBI" id="CHEBI:15377"/>
        <dbReference type="ChEBI" id="CHEBI:65285"/>
        <dbReference type="ChEBI" id="CHEBI:80291"/>
        <dbReference type="EC" id="4.2.1.84"/>
    </reaction>
</comment>
<dbReference type="InterPro" id="IPR023900">
    <property type="entry name" value="CN_Hdrtase_asu/SCN_Hdrlase_gsu"/>
</dbReference>
<sequence length="197" mass="21588">MTTGHHHGTPPAPVERRAAALEELLAEQGLVSPEYIDAVQQAYETQLGPMHGARVVARAWVDPAYRERLLANGTRAVHELGIQGPEIEHLTVVANGPEVHHVVVCTLCSCYPWAVLGLPPNWYKDPPYRARMVREPRTLLAEMGCPLHASVEIQVWDSSAESRYLVLPERPPGTEGLSEPELAALVTRDSMVGVAVL</sequence>
<evidence type="ECO:0000256" key="4">
    <source>
        <dbReference type="ARBA" id="ARBA00023239"/>
    </source>
</evidence>
<dbReference type="InterPro" id="IPR018141">
    <property type="entry name" value="Nitrile_hydratase_asu"/>
</dbReference>
<comment type="similarity">
    <text evidence="1">Belongs to the nitrile hydratase subunit alpha family.</text>
</comment>
<accession>A0ABX1S6Z2</accession>
<keyword evidence="8" id="KW-1185">Reference proteome</keyword>
<dbReference type="InterPro" id="IPR036648">
    <property type="entry name" value="CN_Hdrase_a/SCN_Hdrase_g_sf"/>
</dbReference>
<dbReference type="PIRSF" id="PIRSF001426">
    <property type="entry name" value="NHase_alpha"/>
    <property type="match status" value="1"/>
</dbReference>
<name>A0ABX1S6Z2_9PSEU</name>
<evidence type="ECO:0000256" key="2">
    <source>
        <dbReference type="ARBA" id="ARBA00013079"/>
    </source>
</evidence>
<dbReference type="SUPFAM" id="SSF56209">
    <property type="entry name" value="Nitrile hydratase alpha chain"/>
    <property type="match status" value="1"/>
</dbReference>
<dbReference type="EMBL" id="JAAXLA010000005">
    <property type="protein sequence ID" value="NMH96577.1"/>
    <property type="molecule type" value="Genomic_DNA"/>
</dbReference>
<dbReference type="Pfam" id="PF02979">
    <property type="entry name" value="NHase_alpha"/>
    <property type="match status" value="1"/>
</dbReference>
<proteinExistence type="inferred from homology"/>
<gene>
    <name evidence="7" type="primary">nthA</name>
    <name evidence="7" type="ORF">HF526_04495</name>
</gene>
<dbReference type="RefSeq" id="WP_169379960.1">
    <property type="nucleotide sequence ID" value="NZ_JAAXLA010000005.1"/>
</dbReference>
<comment type="caution">
    <text evidence="7">The sequence shown here is derived from an EMBL/GenBank/DDBJ whole genome shotgun (WGS) entry which is preliminary data.</text>
</comment>
<feature type="domain" description="Nitrile hydratase alpha/Thiocyanate hydrolase gamma" evidence="6">
    <location>
        <begin position="14"/>
        <end position="195"/>
    </location>
</feature>
<reference evidence="7 8" key="1">
    <citation type="submission" date="2020-04" db="EMBL/GenBank/DDBJ databases">
        <authorList>
            <person name="Klaysubun C."/>
            <person name="Duangmal K."/>
            <person name="Lipun K."/>
        </authorList>
    </citation>
    <scope>NUCLEOTIDE SEQUENCE [LARGE SCALE GENOMIC DNA]</scope>
    <source>
        <strain evidence="7 8">K10HN5</strain>
    </source>
</reference>
<protein>
    <recommendedName>
        <fullName evidence="2">nitrile hydratase</fullName>
        <ecNumber evidence="2">4.2.1.84</ecNumber>
    </recommendedName>
</protein>
<evidence type="ECO:0000313" key="8">
    <source>
        <dbReference type="Proteomes" id="UP000820669"/>
    </source>
</evidence>
<dbReference type="Gene3D" id="3.90.330.10">
    <property type="entry name" value="Nitrile hydratase alpha /Thiocyanate hydrolase gamma"/>
    <property type="match status" value="1"/>
</dbReference>
<organism evidence="7 8">
    <name type="scientific">Pseudonocardia acidicola</name>
    <dbReference type="NCBI Taxonomy" id="2724939"/>
    <lineage>
        <taxon>Bacteria</taxon>
        <taxon>Bacillati</taxon>
        <taxon>Actinomycetota</taxon>
        <taxon>Actinomycetes</taxon>
        <taxon>Pseudonocardiales</taxon>
        <taxon>Pseudonocardiaceae</taxon>
        <taxon>Pseudonocardia</taxon>
    </lineage>
</organism>
<dbReference type="NCBIfam" id="TIGR01323">
    <property type="entry name" value="nitrile_alph"/>
    <property type="match status" value="1"/>
</dbReference>
<evidence type="ECO:0000256" key="1">
    <source>
        <dbReference type="ARBA" id="ARBA00009363"/>
    </source>
</evidence>